<dbReference type="SMART" id="SM00382">
    <property type="entry name" value="AAA"/>
    <property type="match status" value="1"/>
</dbReference>
<sequence>MSNDSNIERSNVRRSPDAVASAPEDAPNSPNQRNPNLERAATEDDESIDRSLRPQSFDEFVGQDSIKENLGVMVQSAKMREDTLDHVLLCGPPGLGKTTMAHILAREMNANIHVTSGPALEQKKDLAGILSSLDHGDMLFIDECHRLNPVIEENLYPAMEDYYFDIVIGNGPHARSMKLSLPPFTMVGATTRAGLVSAPLRSRFGQVARLQYYDFSQLSLVIRRSAKLLEIGITETGAHEIARRSRGTPRIANRLLRRVRDYAIVDGDGHIDGDLADYALAKLKVDDAGFDDLDRLYLEALTAKFGGGPAGLSTLASAIDEEKDTIETVIEPYLLQQGYIQRTPQGRMATRMAFEHMNVPIPQNGSNNQNKLF</sequence>
<feature type="region of interest" description="Small ATPAse domain (RuvB-S)" evidence="9">
    <location>
        <begin position="214"/>
        <end position="284"/>
    </location>
</feature>
<keyword evidence="13" id="KW-1185">Reference proteome</keyword>
<comment type="function">
    <text evidence="9">The RuvA-RuvB-RuvC complex processes Holliday junction (HJ) DNA during genetic recombination and DNA repair, while the RuvA-RuvB complex plays an important role in the rescue of blocked DNA replication forks via replication fork reversal (RFR). RuvA specifically binds to HJ cruciform DNA, conferring on it an open structure. The RuvB hexamer acts as an ATP-dependent pump, pulling dsDNA into and through the RuvAB complex. RuvB forms 2 homohexamers on either side of HJ DNA bound by 1 or 2 RuvA tetramers; 4 subunits per hexamer contact DNA at a time. Coordinated motions by a converter formed by DNA-disengaged RuvB subunits stimulates ATP hydrolysis and nucleotide exchange. Immobilization of the converter enables RuvB to convert the ATP-contained energy into a lever motion, pulling 2 nucleotides of DNA out of the RuvA tetramer per ATP hydrolyzed, thus driving DNA branch migration. The RuvB motors rotate together with the DNA substrate, which together with the progressing nucleotide cycle form the mechanistic basis for DNA recombination by continuous HJ branch migration. Branch migration allows RuvC to scan DNA until it finds its consensus sequence, where it cleaves and resolves cruciform DNA.</text>
</comment>
<feature type="binding site" evidence="9">
    <location>
        <position position="98"/>
    </location>
    <ligand>
        <name>ATP</name>
        <dbReference type="ChEBI" id="CHEBI:30616"/>
    </ligand>
</feature>
<feature type="binding site" evidence="9">
    <location>
        <begin position="160"/>
        <end position="162"/>
    </location>
    <ligand>
        <name>ATP</name>
        <dbReference type="ChEBI" id="CHEBI:30616"/>
    </ligand>
</feature>
<dbReference type="GO" id="GO:0009378">
    <property type="term" value="F:four-way junction helicase activity"/>
    <property type="evidence" value="ECO:0007669"/>
    <property type="project" value="InterPro"/>
</dbReference>
<dbReference type="InterPro" id="IPR036390">
    <property type="entry name" value="WH_DNA-bd_sf"/>
</dbReference>
<dbReference type="HAMAP" id="MF_00016">
    <property type="entry name" value="DNA_HJ_migration_RuvB"/>
    <property type="match status" value="1"/>
</dbReference>
<comment type="subcellular location">
    <subcellularLocation>
        <location evidence="9">Cytoplasm</location>
    </subcellularLocation>
</comment>
<reference evidence="12 13" key="1">
    <citation type="submission" date="2019-06" db="EMBL/GenBank/DDBJ databases">
        <title>Persicimonas caeni gen. nov., sp. nov., a predatory bacterium isolated from solar saltern.</title>
        <authorList>
            <person name="Wang S."/>
        </authorList>
    </citation>
    <scope>NUCLEOTIDE SEQUENCE [LARGE SCALE GENOMIC DNA]</scope>
    <source>
        <strain evidence="12 13">YN101</strain>
    </source>
</reference>
<keyword evidence="1 9" id="KW-0963">Cytoplasm</keyword>
<keyword evidence="5 9" id="KW-0067">ATP-binding</keyword>
<dbReference type="EC" id="3.6.4.-" evidence="9"/>
<feature type="domain" description="AAA+ ATPase" evidence="11">
    <location>
        <begin position="83"/>
        <end position="214"/>
    </location>
</feature>
<evidence type="ECO:0000256" key="1">
    <source>
        <dbReference type="ARBA" id="ARBA00022490"/>
    </source>
</evidence>
<feature type="binding site" evidence="9">
    <location>
        <position position="53"/>
    </location>
    <ligand>
        <name>ATP</name>
        <dbReference type="ChEBI" id="CHEBI:30616"/>
    </ligand>
</feature>
<feature type="compositionally biased region" description="Basic and acidic residues" evidence="10">
    <location>
        <begin position="1"/>
        <end position="16"/>
    </location>
</feature>
<keyword evidence="3 9" id="KW-0227">DNA damage</keyword>
<comment type="caution">
    <text evidence="9">Lacks conserved residue(s) required for the propagation of feature annotation.</text>
</comment>
<feature type="binding site" evidence="9">
    <location>
        <position position="347"/>
    </location>
    <ligand>
        <name>DNA</name>
        <dbReference type="ChEBI" id="CHEBI:16991"/>
    </ligand>
</feature>
<dbReference type="GO" id="GO:0000400">
    <property type="term" value="F:four-way junction DNA binding"/>
    <property type="evidence" value="ECO:0007669"/>
    <property type="project" value="UniProtKB-UniRule"/>
</dbReference>
<dbReference type="InterPro" id="IPR003593">
    <property type="entry name" value="AAA+_ATPase"/>
</dbReference>
<dbReference type="InterPro" id="IPR004605">
    <property type="entry name" value="DNA_helicase_Holl-junc_RuvB"/>
</dbReference>
<dbReference type="PANTHER" id="PTHR42848">
    <property type="match status" value="1"/>
</dbReference>
<dbReference type="GO" id="GO:0005737">
    <property type="term" value="C:cytoplasm"/>
    <property type="evidence" value="ECO:0007669"/>
    <property type="project" value="UniProtKB-SubCell"/>
</dbReference>
<accession>A0A4Y6Q382</accession>
<evidence type="ECO:0000256" key="9">
    <source>
        <dbReference type="HAMAP-Rule" id="MF_00016"/>
    </source>
</evidence>
<dbReference type="InterPro" id="IPR027417">
    <property type="entry name" value="P-loop_NTPase"/>
</dbReference>
<evidence type="ECO:0000256" key="2">
    <source>
        <dbReference type="ARBA" id="ARBA00022741"/>
    </source>
</evidence>
<dbReference type="Pfam" id="PF05496">
    <property type="entry name" value="RuvB_N"/>
    <property type="match status" value="1"/>
</dbReference>
<feature type="binding site" evidence="9">
    <location>
        <position position="52"/>
    </location>
    <ligand>
        <name>ATP</name>
        <dbReference type="ChEBI" id="CHEBI:30616"/>
    </ligand>
</feature>
<dbReference type="NCBIfam" id="NF000868">
    <property type="entry name" value="PRK00080.1"/>
    <property type="match status" value="1"/>
</dbReference>
<evidence type="ECO:0000256" key="10">
    <source>
        <dbReference type="SAM" id="MobiDB-lite"/>
    </source>
</evidence>
<dbReference type="Proteomes" id="UP000315995">
    <property type="component" value="Chromosome"/>
</dbReference>
<dbReference type="Gene3D" id="3.40.50.300">
    <property type="entry name" value="P-loop containing nucleotide triphosphate hydrolases"/>
    <property type="match status" value="1"/>
</dbReference>
<dbReference type="PANTHER" id="PTHR42848:SF1">
    <property type="entry name" value="HOLLIDAY JUNCTION BRANCH MIGRATION COMPLEX SUBUNIT RUVB"/>
    <property type="match status" value="1"/>
</dbReference>
<feature type="binding site" evidence="9">
    <location>
        <position position="213"/>
    </location>
    <ligand>
        <name>ATP</name>
        <dbReference type="ChEBI" id="CHEBI:30616"/>
    </ligand>
</feature>
<feature type="binding site" evidence="9">
    <location>
        <position position="99"/>
    </location>
    <ligand>
        <name>ATP</name>
        <dbReference type="ChEBI" id="CHEBI:30616"/>
    </ligand>
</feature>
<evidence type="ECO:0000256" key="5">
    <source>
        <dbReference type="ARBA" id="ARBA00022840"/>
    </source>
</evidence>
<dbReference type="Pfam" id="PF17864">
    <property type="entry name" value="AAA_lid_4"/>
    <property type="match status" value="1"/>
</dbReference>
<dbReference type="GO" id="GO:0006310">
    <property type="term" value="P:DNA recombination"/>
    <property type="evidence" value="ECO:0007669"/>
    <property type="project" value="UniProtKB-UniRule"/>
</dbReference>
<feature type="binding site" evidence="9">
    <location>
        <position position="250"/>
    </location>
    <ligand>
        <name>ATP</name>
        <dbReference type="ChEBI" id="CHEBI:30616"/>
    </ligand>
</feature>
<accession>A0A5B8YF92</accession>
<feature type="binding site" evidence="9">
    <location>
        <position position="94"/>
    </location>
    <ligand>
        <name>ATP</name>
        <dbReference type="ChEBI" id="CHEBI:30616"/>
    </ligand>
</feature>
<keyword evidence="2 9" id="KW-0547">Nucleotide-binding</keyword>
<dbReference type="GO" id="GO:0016887">
    <property type="term" value="F:ATP hydrolysis activity"/>
    <property type="evidence" value="ECO:0007669"/>
    <property type="project" value="RHEA"/>
</dbReference>
<organism evidence="12 13">
    <name type="scientific">Persicimonas caeni</name>
    <dbReference type="NCBI Taxonomy" id="2292766"/>
    <lineage>
        <taxon>Bacteria</taxon>
        <taxon>Deltaproteobacteria</taxon>
        <taxon>Bradymonadales</taxon>
        <taxon>Bradymonadaceae</taxon>
        <taxon>Persicimonas</taxon>
    </lineage>
</organism>
<feature type="binding site" evidence="9">
    <location>
        <position position="98"/>
    </location>
    <ligand>
        <name>Mg(2+)</name>
        <dbReference type="ChEBI" id="CHEBI:18420"/>
    </ligand>
</feature>
<gene>
    <name evidence="9 12" type="primary">ruvB</name>
    <name evidence="12" type="ORF">FIV42_28940</name>
</gene>
<dbReference type="SUPFAM" id="SSF52540">
    <property type="entry name" value="P-loop containing nucleoside triphosphate hydrolases"/>
    <property type="match status" value="1"/>
</dbReference>
<evidence type="ECO:0000256" key="7">
    <source>
        <dbReference type="ARBA" id="ARBA00023172"/>
    </source>
</evidence>
<proteinExistence type="inferred from homology"/>
<dbReference type="Gene3D" id="1.10.8.60">
    <property type="match status" value="1"/>
</dbReference>
<dbReference type="NCBIfam" id="TIGR00635">
    <property type="entry name" value="ruvB"/>
    <property type="match status" value="1"/>
</dbReference>
<comment type="domain">
    <text evidence="9">Has 3 domains, the large (RuvB-L) and small ATPase (RuvB-S) domains and the C-terminal head (RuvB-H) domain. The head domain binds DNA, while the ATPase domains jointly bind ATP, ADP or are empty depending on the state of the subunit in the translocation cycle. During a single DNA translocation step the structure of each domain remains the same, but their relative positions change.</text>
</comment>
<dbReference type="RefSeq" id="WP_141201071.1">
    <property type="nucleotide sequence ID" value="NZ_CP041186.1"/>
</dbReference>
<evidence type="ECO:0000259" key="11">
    <source>
        <dbReference type="SMART" id="SM00382"/>
    </source>
</evidence>
<feature type="binding site" evidence="9">
    <location>
        <position position="342"/>
    </location>
    <ligand>
        <name>DNA</name>
        <dbReference type="ChEBI" id="CHEBI:16991"/>
    </ligand>
</feature>
<dbReference type="CDD" id="cd00009">
    <property type="entry name" value="AAA"/>
    <property type="match status" value="1"/>
</dbReference>
<comment type="subunit">
    <text evidence="9">Homohexamer. Forms an RuvA(8)-RuvB(12)-Holliday junction (HJ) complex. HJ DNA is sandwiched between 2 RuvA tetramers; dsDNA enters through RuvA and exits via RuvB. An RuvB hexamer assembles on each DNA strand where it exits the tetramer. Each RuvB hexamer is contacted by two RuvA subunits (via domain III) on 2 adjacent RuvB subunits; this complex drives branch migration. In the full resolvosome a probable DNA-RuvA(4)-RuvB(12)-RuvC(2) complex forms which resolves the HJ.</text>
</comment>
<dbReference type="InterPro" id="IPR008824">
    <property type="entry name" value="RuvB-like_N"/>
</dbReference>
<dbReference type="GO" id="GO:0048476">
    <property type="term" value="C:Holliday junction resolvase complex"/>
    <property type="evidence" value="ECO:0007669"/>
    <property type="project" value="UniProtKB-UniRule"/>
</dbReference>
<evidence type="ECO:0000256" key="3">
    <source>
        <dbReference type="ARBA" id="ARBA00022763"/>
    </source>
</evidence>
<dbReference type="GO" id="GO:0005524">
    <property type="term" value="F:ATP binding"/>
    <property type="evidence" value="ECO:0007669"/>
    <property type="project" value="UniProtKB-UniRule"/>
</dbReference>
<keyword evidence="6 9" id="KW-0238">DNA-binding</keyword>
<dbReference type="AlphaFoldDB" id="A0A4Y6Q382"/>
<name>A0A4Y6Q382_PERCE</name>
<dbReference type="SUPFAM" id="SSF46785">
    <property type="entry name" value="Winged helix' DNA-binding domain"/>
    <property type="match status" value="1"/>
</dbReference>
<feature type="binding site" evidence="9">
    <location>
        <position position="97"/>
    </location>
    <ligand>
        <name>ATP</name>
        <dbReference type="ChEBI" id="CHEBI:30616"/>
    </ligand>
</feature>
<keyword evidence="7 9" id="KW-0233">DNA recombination</keyword>
<dbReference type="InterPro" id="IPR036388">
    <property type="entry name" value="WH-like_DNA-bd_sf"/>
</dbReference>
<dbReference type="EMBL" id="CP041186">
    <property type="protein sequence ID" value="QDG54627.1"/>
    <property type="molecule type" value="Genomic_DNA"/>
</dbReference>
<evidence type="ECO:0000313" key="13">
    <source>
        <dbReference type="Proteomes" id="UP000315995"/>
    </source>
</evidence>
<dbReference type="InterPro" id="IPR041445">
    <property type="entry name" value="AAA_lid_4"/>
</dbReference>
<evidence type="ECO:0000256" key="4">
    <source>
        <dbReference type="ARBA" id="ARBA00022801"/>
    </source>
</evidence>
<dbReference type="Pfam" id="PF05491">
    <property type="entry name" value="WHD_RuvB"/>
    <property type="match status" value="1"/>
</dbReference>
<feature type="region of interest" description="Disordered" evidence="10">
    <location>
        <begin position="1"/>
        <end position="60"/>
    </location>
</feature>
<dbReference type="Gene3D" id="1.10.10.10">
    <property type="entry name" value="Winged helix-like DNA-binding domain superfamily/Winged helix DNA-binding domain"/>
    <property type="match status" value="1"/>
</dbReference>
<evidence type="ECO:0000313" key="12">
    <source>
        <dbReference type="EMBL" id="QDG54627.1"/>
    </source>
</evidence>
<dbReference type="OrthoDB" id="9804478at2"/>
<comment type="catalytic activity">
    <reaction evidence="9">
        <text>ATP + H2O = ADP + phosphate + H(+)</text>
        <dbReference type="Rhea" id="RHEA:13065"/>
        <dbReference type="ChEBI" id="CHEBI:15377"/>
        <dbReference type="ChEBI" id="CHEBI:15378"/>
        <dbReference type="ChEBI" id="CHEBI:30616"/>
        <dbReference type="ChEBI" id="CHEBI:43474"/>
        <dbReference type="ChEBI" id="CHEBI:456216"/>
    </reaction>
</comment>
<protein>
    <recommendedName>
        <fullName evidence="9">Holliday junction branch migration complex subunit RuvB</fullName>
        <ecNumber evidence="9">3.6.4.-</ecNumber>
    </recommendedName>
</protein>
<evidence type="ECO:0000256" key="6">
    <source>
        <dbReference type="ARBA" id="ARBA00023125"/>
    </source>
</evidence>
<dbReference type="GO" id="GO:0006281">
    <property type="term" value="P:DNA repair"/>
    <property type="evidence" value="ECO:0007669"/>
    <property type="project" value="UniProtKB-UniRule"/>
</dbReference>
<keyword evidence="4 9" id="KW-0378">Hydrolase</keyword>
<keyword evidence="12" id="KW-0347">Helicase</keyword>
<keyword evidence="8 9" id="KW-0234">DNA repair</keyword>
<feature type="region of interest" description="Head domain (RuvB-H)" evidence="9">
    <location>
        <begin position="287"/>
        <end position="373"/>
    </location>
</feature>
<evidence type="ECO:0000256" key="8">
    <source>
        <dbReference type="ARBA" id="ARBA00023204"/>
    </source>
</evidence>
<feature type="binding site" evidence="9">
    <location>
        <position position="203"/>
    </location>
    <ligand>
        <name>ATP</name>
        <dbReference type="ChEBI" id="CHEBI:30616"/>
    </ligand>
</feature>
<comment type="similarity">
    <text evidence="9">Belongs to the RuvB family.</text>
</comment>
<dbReference type="InterPro" id="IPR008823">
    <property type="entry name" value="RuvB_wg_C"/>
</dbReference>